<evidence type="ECO:0000313" key="1">
    <source>
        <dbReference type="EMBL" id="CBI00175.1"/>
    </source>
</evidence>
<comment type="caution">
    <text evidence="1">The sequence shown here is derived from an EMBL/GenBank/DDBJ whole genome shotgun (WGS) entry which is preliminary data.</text>
</comment>
<proteinExistence type="predicted"/>
<sequence length="106" mass="11567">MEIGEERLHLWFGEAPGKAGHFAFTTEDDAADFEVGGWLAVREFGAHEHATNVGRRGLESKVVFAVAMLAANVVEVLAESLPGGERWAAAAAWQQYGGCEQRVHRM</sequence>
<dbReference type="AlphaFoldDB" id="E6PZ16"/>
<organism evidence="1">
    <name type="scientific">mine drainage metagenome</name>
    <dbReference type="NCBI Taxonomy" id="410659"/>
    <lineage>
        <taxon>unclassified sequences</taxon>
        <taxon>metagenomes</taxon>
        <taxon>ecological metagenomes</taxon>
    </lineage>
</organism>
<protein>
    <submittedName>
        <fullName evidence="1">Uncharacterized protein</fullName>
    </submittedName>
</protein>
<accession>E6PZ16</accession>
<dbReference type="EMBL" id="CABN01000100">
    <property type="protein sequence ID" value="CBI00175.1"/>
    <property type="molecule type" value="Genomic_DNA"/>
</dbReference>
<reference evidence="1" key="1">
    <citation type="submission" date="2009-10" db="EMBL/GenBank/DDBJ databases">
        <title>Diversity of trophic interactions inside an arsenic-rich microbial ecosystem.</title>
        <authorList>
            <person name="Bertin P.N."/>
            <person name="Heinrich-Salmeron A."/>
            <person name="Pelletier E."/>
            <person name="Goulhen-Chollet F."/>
            <person name="Arsene-Ploetze F."/>
            <person name="Gallien S."/>
            <person name="Calteau A."/>
            <person name="Vallenet D."/>
            <person name="Casiot C."/>
            <person name="Chane-Woon-Ming B."/>
            <person name="Giloteaux L."/>
            <person name="Barakat M."/>
            <person name="Bonnefoy V."/>
            <person name="Bruneel O."/>
            <person name="Chandler M."/>
            <person name="Cleiss J."/>
            <person name="Duran R."/>
            <person name="Elbaz-Poulichet F."/>
            <person name="Fonknechten N."/>
            <person name="Lauga B."/>
            <person name="Mornico D."/>
            <person name="Ortet P."/>
            <person name="Schaeffer C."/>
            <person name="Siguier P."/>
            <person name="Alexander Thil Smith A."/>
            <person name="Van Dorsselaer A."/>
            <person name="Weissenbach J."/>
            <person name="Medigue C."/>
            <person name="Le Paslier D."/>
        </authorList>
    </citation>
    <scope>NUCLEOTIDE SEQUENCE</scope>
</reference>
<gene>
    <name evidence="1" type="ORF">CARN3_1170</name>
</gene>
<name>E6PZ16_9ZZZZ</name>